<sequence length="182" mass="18465">MSRSSDTLEGPANGPVDEDAQAVLAERAGELALSRNLTVAAAESLTGGMISTALAAAGRSSEWFLGSLVAYASEVKHEVLDVPPGPVVSATAASAMARGVRRLLKADAAVAVTGAGGPGGQDGRDPGTVFIAFDGGDEHRVLRLNLDDEPKVVCATTAAAALRVLIEGLEVLTGQREDTDGD</sequence>
<dbReference type="SUPFAM" id="SSF142433">
    <property type="entry name" value="CinA-like"/>
    <property type="match status" value="1"/>
</dbReference>
<name>A0ABU2N6X2_9PSEU</name>
<evidence type="ECO:0000259" key="1">
    <source>
        <dbReference type="Pfam" id="PF02464"/>
    </source>
</evidence>
<dbReference type="RefSeq" id="WP_311555763.1">
    <property type="nucleotide sequence ID" value="NZ_JAVREJ010000004.1"/>
</dbReference>
<dbReference type="InterPro" id="IPR036653">
    <property type="entry name" value="CinA-like_C"/>
</dbReference>
<accession>A0ABU2N6X2</accession>
<dbReference type="EMBL" id="JAVREJ010000004">
    <property type="protein sequence ID" value="MDT0349687.1"/>
    <property type="molecule type" value="Genomic_DNA"/>
</dbReference>
<dbReference type="Pfam" id="PF02464">
    <property type="entry name" value="CinA"/>
    <property type="match status" value="1"/>
</dbReference>
<evidence type="ECO:0000313" key="2">
    <source>
        <dbReference type="EMBL" id="MDT0349687.1"/>
    </source>
</evidence>
<dbReference type="NCBIfam" id="TIGR00199">
    <property type="entry name" value="PncC_domain"/>
    <property type="match status" value="1"/>
</dbReference>
<evidence type="ECO:0000313" key="3">
    <source>
        <dbReference type="Proteomes" id="UP001183202"/>
    </source>
</evidence>
<comment type="caution">
    <text evidence="2">The sequence shown here is derived from an EMBL/GenBank/DDBJ whole genome shotgun (WGS) entry which is preliminary data.</text>
</comment>
<organism evidence="2 3">
    <name type="scientific">Pseudonocardia charpentierae</name>
    <dbReference type="NCBI Taxonomy" id="3075545"/>
    <lineage>
        <taxon>Bacteria</taxon>
        <taxon>Bacillati</taxon>
        <taxon>Actinomycetota</taxon>
        <taxon>Actinomycetes</taxon>
        <taxon>Pseudonocardiales</taxon>
        <taxon>Pseudonocardiaceae</taxon>
        <taxon>Pseudonocardia</taxon>
    </lineage>
</organism>
<gene>
    <name evidence="2" type="ORF">RM445_09155</name>
</gene>
<proteinExistence type="predicted"/>
<dbReference type="Proteomes" id="UP001183202">
    <property type="component" value="Unassembled WGS sequence"/>
</dbReference>
<feature type="domain" description="CinA C-terminal" evidence="1">
    <location>
        <begin position="24"/>
        <end position="167"/>
    </location>
</feature>
<dbReference type="InterPro" id="IPR008136">
    <property type="entry name" value="CinA_C"/>
</dbReference>
<dbReference type="Gene3D" id="3.90.950.20">
    <property type="entry name" value="CinA-like"/>
    <property type="match status" value="1"/>
</dbReference>
<protein>
    <submittedName>
        <fullName evidence="2">CinA family protein</fullName>
    </submittedName>
</protein>
<keyword evidence="3" id="KW-1185">Reference proteome</keyword>
<reference evidence="3" key="1">
    <citation type="submission" date="2023-07" db="EMBL/GenBank/DDBJ databases">
        <title>30 novel species of actinomycetes from the DSMZ collection.</title>
        <authorList>
            <person name="Nouioui I."/>
        </authorList>
    </citation>
    <scope>NUCLEOTIDE SEQUENCE [LARGE SCALE GENOMIC DNA]</scope>
    <source>
        <strain evidence="3">DSM 45834</strain>
    </source>
</reference>